<dbReference type="InterPro" id="IPR041444">
    <property type="entry name" value="HTH_41"/>
</dbReference>
<dbReference type="SUPFAM" id="SSF46785">
    <property type="entry name" value="Winged helix' DNA-binding domain"/>
    <property type="match status" value="1"/>
</dbReference>
<dbReference type="Pfam" id="PF14503">
    <property type="entry name" value="YhfZ_C"/>
    <property type="match status" value="1"/>
</dbReference>
<dbReference type="STRING" id="1246995.AFR_33885"/>
<organism evidence="3 4">
    <name type="scientific">Actinoplanes friuliensis DSM 7358</name>
    <dbReference type="NCBI Taxonomy" id="1246995"/>
    <lineage>
        <taxon>Bacteria</taxon>
        <taxon>Bacillati</taxon>
        <taxon>Actinomycetota</taxon>
        <taxon>Actinomycetes</taxon>
        <taxon>Micromonosporales</taxon>
        <taxon>Micromonosporaceae</taxon>
        <taxon>Actinoplanes</taxon>
    </lineage>
</organism>
<dbReference type="SUPFAM" id="SSF53850">
    <property type="entry name" value="Periplasmic binding protein-like II"/>
    <property type="match status" value="1"/>
</dbReference>
<accession>U5WAN7</accession>
<keyword evidence="4" id="KW-1185">Reference proteome</keyword>
<evidence type="ECO:0000313" key="4">
    <source>
        <dbReference type="Proteomes" id="UP000017746"/>
    </source>
</evidence>
<feature type="domain" description="YhfZ helix-turn-helix" evidence="1">
    <location>
        <begin position="18"/>
        <end position="64"/>
    </location>
</feature>
<feature type="domain" description="Uncharacterised protein YhfZ C-terminal" evidence="2">
    <location>
        <begin position="68"/>
        <end position="302"/>
    </location>
</feature>
<proteinExistence type="predicted"/>
<protein>
    <recommendedName>
        <fullName evidence="5">GntR family transcriptional regulator</fullName>
    </recommendedName>
</protein>
<dbReference type="KEGG" id="afs:AFR_33885"/>
<dbReference type="InterPro" id="IPR036388">
    <property type="entry name" value="WH-like_DNA-bd_sf"/>
</dbReference>
<dbReference type="Gene3D" id="3.40.190.10">
    <property type="entry name" value="Periplasmic binding protein-like II"/>
    <property type="match status" value="2"/>
</dbReference>
<evidence type="ECO:0008006" key="5">
    <source>
        <dbReference type="Google" id="ProtNLM"/>
    </source>
</evidence>
<reference evidence="3 4" key="1">
    <citation type="journal article" date="2014" name="J. Biotechnol.">
        <title>Complete genome sequence of the actinobacterium Actinoplanes friuliensis HAG 010964, producer of the lipopeptide antibiotic friulimycin.</title>
        <authorList>
            <person name="Ruckert C."/>
            <person name="Szczepanowski R."/>
            <person name="Albersmeier A."/>
            <person name="Goesmann A."/>
            <person name="Fischer N."/>
            <person name="Steinkamper A."/>
            <person name="Puhler A."/>
            <person name="Biener R."/>
            <person name="Schwartz D."/>
            <person name="Kalinowski J."/>
        </authorList>
    </citation>
    <scope>NUCLEOTIDE SEQUENCE [LARGE SCALE GENOMIC DNA]</scope>
    <source>
        <strain evidence="3 4">DSM 7358</strain>
    </source>
</reference>
<dbReference type="PATRIC" id="fig|1246995.3.peg.6859"/>
<evidence type="ECO:0000259" key="1">
    <source>
        <dbReference type="Pfam" id="PF14502"/>
    </source>
</evidence>
<evidence type="ECO:0000259" key="2">
    <source>
        <dbReference type="Pfam" id="PF14503"/>
    </source>
</evidence>
<dbReference type="EMBL" id="CP006272">
    <property type="protein sequence ID" value="AGZ45035.1"/>
    <property type="molecule type" value="Genomic_DNA"/>
</dbReference>
<evidence type="ECO:0000313" key="3">
    <source>
        <dbReference type="EMBL" id="AGZ45035.1"/>
    </source>
</evidence>
<dbReference type="InterPro" id="IPR036390">
    <property type="entry name" value="WH_DNA-bd_sf"/>
</dbReference>
<dbReference type="HOGENOM" id="CLU_073294_1_0_11"/>
<dbReference type="AlphaFoldDB" id="U5WAN7"/>
<dbReference type="InterPro" id="IPR032791">
    <property type="entry name" value="YhfZ_C"/>
</dbReference>
<gene>
    <name evidence="3" type="ORF">AFR_33885</name>
</gene>
<dbReference type="eggNOG" id="COG0715">
    <property type="taxonomic scope" value="Bacteria"/>
</dbReference>
<dbReference type="Proteomes" id="UP000017746">
    <property type="component" value="Chromosome"/>
</dbReference>
<dbReference type="Gene3D" id="1.10.10.10">
    <property type="entry name" value="Winged helix-like DNA-binding domain superfamily/Winged helix DNA-binding domain"/>
    <property type="match status" value="1"/>
</dbReference>
<sequence length="309" mass="32824">MKPDVRAHVAQVLLAREVGQRIPTVQELQLSTGAGTGTVVKALRNLQDSGAVTLTARGHQGTIVTGRDVGQLWNAAALGNFRLILPPQGPVEQQGILEVVQAALHDVGVSVVAAFRPGARTRLEDVYQERFHATVTSAGALDRHRENLPGLSGLDLGPGTFYSNGSLVVVEHAGRKPQGRLRVGIDRNSDDHQRLSEAEFGDRDPEYVQCPFVLAPAAVLAGDVDVAVWHSMPTVIPPELAGLRLSPLATAPGRAVVGQISPAVIVTRTLDPGVNALLRQVKPADVARTQSRLLKVAATESYAGSLRLH</sequence>
<name>U5WAN7_9ACTN</name>
<dbReference type="Pfam" id="PF14502">
    <property type="entry name" value="HTH_41"/>
    <property type="match status" value="1"/>
</dbReference>